<feature type="compositionally biased region" description="Low complexity" evidence="3">
    <location>
        <begin position="422"/>
        <end position="434"/>
    </location>
</feature>
<evidence type="ECO:0000313" key="5">
    <source>
        <dbReference type="EMBL" id="KAJ8071216.1"/>
    </source>
</evidence>
<feature type="compositionally biased region" description="Polar residues" evidence="3">
    <location>
        <begin position="435"/>
        <end position="450"/>
    </location>
</feature>
<dbReference type="AlphaFoldDB" id="A0A9X0AYE6"/>
<keyword evidence="1 2" id="KW-0728">SH3 domain</keyword>
<reference evidence="5" key="1">
    <citation type="submission" date="2022-11" db="EMBL/GenBank/DDBJ databases">
        <title>Genome Resource of Sclerotinia nivalis Strain SnTB1, a Plant Pathogen Isolated from American Ginseng.</title>
        <authorList>
            <person name="Fan S."/>
        </authorList>
    </citation>
    <scope>NUCLEOTIDE SEQUENCE</scope>
    <source>
        <strain evidence="5">SnTB1</strain>
    </source>
</reference>
<dbReference type="InterPro" id="IPR001452">
    <property type="entry name" value="SH3_domain"/>
</dbReference>
<feature type="compositionally biased region" description="Basic and acidic residues" evidence="3">
    <location>
        <begin position="749"/>
        <end position="760"/>
    </location>
</feature>
<accession>A0A9X0AYE6</accession>
<proteinExistence type="predicted"/>
<dbReference type="SUPFAM" id="SSF50044">
    <property type="entry name" value="SH3-domain"/>
    <property type="match status" value="1"/>
</dbReference>
<feature type="compositionally biased region" description="Pro residues" evidence="3">
    <location>
        <begin position="412"/>
        <end position="421"/>
    </location>
</feature>
<organism evidence="5 6">
    <name type="scientific">Sclerotinia nivalis</name>
    <dbReference type="NCBI Taxonomy" id="352851"/>
    <lineage>
        <taxon>Eukaryota</taxon>
        <taxon>Fungi</taxon>
        <taxon>Dikarya</taxon>
        <taxon>Ascomycota</taxon>
        <taxon>Pezizomycotina</taxon>
        <taxon>Leotiomycetes</taxon>
        <taxon>Helotiales</taxon>
        <taxon>Sclerotiniaceae</taxon>
        <taxon>Sclerotinia</taxon>
    </lineage>
</organism>
<dbReference type="OrthoDB" id="3525364at2759"/>
<comment type="caution">
    <text evidence="5">The sequence shown here is derived from an EMBL/GenBank/DDBJ whole genome shotgun (WGS) entry which is preliminary data.</text>
</comment>
<dbReference type="Proteomes" id="UP001152300">
    <property type="component" value="Unassembled WGS sequence"/>
</dbReference>
<evidence type="ECO:0000256" key="3">
    <source>
        <dbReference type="SAM" id="MobiDB-lite"/>
    </source>
</evidence>
<protein>
    <recommendedName>
        <fullName evidence="4">SH3 domain-containing protein</fullName>
    </recommendedName>
</protein>
<sequence>MGQTHELGTRLCNAPLTTALDASIFVPFPGLPTTPFPTERDAIVKILKRHHHRVRANIVKAYVIEKEKLLEKFKDDIAKQKSAIEGSRNGIAFGPTDRELAVAIKEDAWKKRNEKEFEDLCWLRGPKWLLLLQSEDRKNGVLEVPREELNRRKERLRKEMLGHKSEEYEWDFKDFCDPEPDSNRQGGRDREGDFVMGGLGSSNASPTKLFTPANTITPFDIEQRLNKDLQRLLEDAVSKVKEYDNHAEPFVAKFKESLDKEIIDGTGTDKVGGMLKNAGLKLIVPSSSEPVAGILKRKSVSMQSPRDMPAGILKKSTSIQSPSENHRSTLKKSVTIQTPSENNVSPLKKTLSIHIPSDTEKGFSDRSLVQSPLEYSGSALKKVRLDDPFWNPASRSPHTNTPTSPQQISFPMNPPTGPANPSPSRRPSDPLSLPQNPTTSGAPGDSNKSTPRPHHLSLEQSSSSPPRSSNSVTIRGDRPSLIVPTTPTDQKSTASLIGKIFISSTTWYPQNGNYYNLEIMTGDEIEVSSHVTGNGYMAFNLTSHKTGQINIKYFLQDIEHSELIGKTFISSSNYAPRYSNQFYDLMINHGDEITITKFHSGSAYIGFNMTSQRTGNFNVNFYLRDIENSTHIEETSKSSTSKDRSKDGISSYIGKTFIATDTSGPKNPRDVTTLEIRIGDEIKIAKYASGVNYVGFNERSGKSGQFDIDRFCKDVEHSSNESIGNKFTATKSQLPKNRLSITTHRAKVCPKDDSENDRQKGPGVHVGKTFKSTHDWVPRPRDRADDLEIRYGDYIEVISHNSGSMYEGYNLRTQRVGQFNISYFYVDIDPLDNIGKVFTATSSQYTSDFTALLINIGDAIEIAEFLGSGVYIGHNLRTGQTAGHFYIDQYRNDIEHGHLVDENWDDLEPLDCIDKIFTATSAQSPRGSSDITLAISIGDEIEVTKFVSGSTFRCSNITTGESGHVKLVYFRKDIEAASRPSEHIEAADRFLDDMSSHMDLDPVSRTSAPTNVNGDKQSGKFSFSIKAAGHKSLNGQAGIGRLF</sequence>
<feature type="domain" description="SH3" evidence="4">
    <location>
        <begin position="765"/>
        <end position="829"/>
    </location>
</feature>
<evidence type="ECO:0000256" key="2">
    <source>
        <dbReference type="PROSITE-ProRule" id="PRU00192"/>
    </source>
</evidence>
<evidence type="ECO:0000259" key="4">
    <source>
        <dbReference type="PROSITE" id="PS50002"/>
    </source>
</evidence>
<feature type="compositionally biased region" description="Low complexity" evidence="3">
    <location>
        <begin position="461"/>
        <end position="471"/>
    </location>
</feature>
<feature type="region of interest" description="Disordered" evidence="3">
    <location>
        <begin position="315"/>
        <end position="348"/>
    </location>
</feature>
<name>A0A9X0AYE6_9HELO</name>
<gene>
    <name evidence="5" type="ORF">OCU04_001551</name>
</gene>
<dbReference type="EMBL" id="JAPEIS010000001">
    <property type="protein sequence ID" value="KAJ8071216.1"/>
    <property type="molecule type" value="Genomic_DNA"/>
</dbReference>
<keyword evidence="6" id="KW-1185">Reference proteome</keyword>
<feature type="compositionally biased region" description="Polar residues" evidence="3">
    <location>
        <begin position="331"/>
        <end position="345"/>
    </location>
</feature>
<evidence type="ECO:0000313" key="6">
    <source>
        <dbReference type="Proteomes" id="UP001152300"/>
    </source>
</evidence>
<dbReference type="PROSITE" id="PS50002">
    <property type="entry name" value="SH3"/>
    <property type="match status" value="1"/>
</dbReference>
<evidence type="ECO:0000256" key="1">
    <source>
        <dbReference type="ARBA" id="ARBA00022443"/>
    </source>
</evidence>
<feature type="region of interest" description="Disordered" evidence="3">
    <location>
        <begin position="390"/>
        <end position="489"/>
    </location>
</feature>
<feature type="region of interest" description="Disordered" evidence="3">
    <location>
        <begin position="748"/>
        <end position="777"/>
    </location>
</feature>
<dbReference type="InterPro" id="IPR036028">
    <property type="entry name" value="SH3-like_dom_sf"/>
</dbReference>
<feature type="compositionally biased region" description="Polar residues" evidence="3">
    <location>
        <begin position="393"/>
        <end position="410"/>
    </location>
</feature>